<accession>A0A821J5Z6</accession>
<evidence type="ECO:0000313" key="4">
    <source>
        <dbReference type="Proteomes" id="UP000663873"/>
    </source>
</evidence>
<evidence type="ECO:0000313" key="3">
    <source>
        <dbReference type="EMBL" id="CAF4712315.1"/>
    </source>
</evidence>
<proteinExistence type="predicted"/>
<evidence type="ECO:0000256" key="1">
    <source>
        <dbReference type="SAM" id="MobiDB-lite"/>
    </source>
</evidence>
<comment type="caution">
    <text evidence="3">The sequence shown here is derived from an EMBL/GenBank/DDBJ whole genome shotgun (WGS) entry which is preliminary data.</text>
</comment>
<feature type="region of interest" description="Disordered" evidence="1">
    <location>
        <begin position="1"/>
        <end position="32"/>
    </location>
</feature>
<name>A0A821J5Z6_9BILA</name>
<dbReference type="EMBL" id="CAJOBP010035847">
    <property type="protein sequence ID" value="CAF4712315.1"/>
    <property type="molecule type" value="Genomic_DNA"/>
</dbReference>
<sequence length="177" mass="19748">MHTGRPHQLTSHRGVSSTTSTSPPPSTLDPDSAMAAKMRTLTYQLSNLKFVEEGWTLQRPPDFEISSDDDSDDDEQILVPRDLSSSALKKFERPLIQRFYKDGSKAAILFPNGTGCVYYPSGNVAISISEVARAMHLYTAFTDEPTLSGKQLAQFDPFGNGYCNFTNGDLRYINFYF</sequence>
<evidence type="ECO:0000259" key="2">
    <source>
        <dbReference type="Pfam" id="PF14977"/>
    </source>
</evidence>
<dbReference type="PANTHER" id="PTHR23093:SF18">
    <property type="entry name" value="GLUTAMATE RICH 6"/>
    <property type="match status" value="1"/>
</dbReference>
<dbReference type="PANTHER" id="PTHR23093">
    <property type="entry name" value="SIMILAR TO CHROMOSOME 3 OPEN READING FRAME 20"/>
    <property type="match status" value="1"/>
</dbReference>
<organism evidence="3 4">
    <name type="scientific">Rotaria socialis</name>
    <dbReference type="NCBI Taxonomy" id="392032"/>
    <lineage>
        <taxon>Eukaryota</taxon>
        <taxon>Metazoa</taxon>
        <taxon>Spiralia</taxon>
        <taxon>Gnathifera</taxon>
        <taxon>Rotifera</taxon>
        <taxon>Eurotatoria</taxon>
        <taxon>Bdelloidea</taxon>
        <taxon>Philodinida</taxon>
        <taxon>Philodinidae</taxon>
        <taxon>Rotaria</taxon>
    </lineage>
</organism>
<dbReference type="Pfam" id="PF14977">
    <property type="entry name" value="FAM194"/>
    <property type="match status" value="1"/>
</dbReference>
<gene>
    <name evidence="3" type="ORF">UJA718_LOCUS36805</name>
</gene>
<dbReference type="Proteomes" id="UP000663873">
    <property type="component" value="Unassembled WGS sequence"/>
</dbReference>
<protein>
    <recommendedName>
        <fullName evidence="2">FAM194 C-terminal domain-containing protein</fullName>
    </recommendedName>
</protein>
<dbReference type="InterPro" id="IPR029281">
    <property type="entry name" value="FAM194_C"/>
</dbReference>
<dbReference type="AlphaFoldDB" id="A0A821J5Z6"/>
<keyword evidence="4" id="KW-1185">Reference proteome</keyword>
<feature type="domain" description="FAM194 C-terminal" evidence="2">
    <location>
        <begin position="95"/>
        <end position="171"/>
    </location>
</feature>
<reference evidence="3" key="1">
    <citation type="submission" date="2021-02" db="EMBL/GenBank/DDBJ databases">
        <authorList>
            <person name="Nowell W R."/>
        </authorList>
    </citation>
    <scope>NUCLEOTIDE SEQUENCE</scope>
</reference>